<evidence type="ECO:0000313" key="4">
    <source>
        <dbReference type="RefSeq" id="XP_018484946.2"/>
    </source>
</evidence>
<dbReference type="InterPro" id="IPR036047">
    <property type="entry name" value="F-box-like_dom_sf"/>
</dbReference>
<dbReference type="Pfam" id="PF00646">
    <property type="entry name" value="F-box"/>
    <property type="match status" value="1"/>
</dbReference>
<dbReference type="KEGG" id="rsz:108855590"/>
<protein>
    <submittedName>
        <fullName evidence="4">F-box protein DOR-like</fullName>
    </submittedName>
</protein>
<accession>A0A6J0NLF9</accession>
<dbReference type="SUPFAM" id="SSF81383">
    <property type="entry name" value="F-box domain"/>
    <property type="match status" value="1"/>
</dbReference>
<evidence type="ECO:0000259" key="2">
    <source>
        <dbReference type="SMART" id="SM00256"/>
    </source>
</evidence>
<reference evidence="4" key="2">
    <citation type="submission" date="2025-08" db="UniProtKB">
        <authorList>
            <consortium name="RefSeq"/>
        </authorList>
    </citation>
    <scope>IDENTIFICATION</scope>
    <source>
        <tissue evidence="4">Leaf</tissue>
    </source>
</reference>
<proteinExistence type="predicted"/>
<dbReference type="CDD" id="cd22157">
    <property type="entry name" value="F-box_AtFBW1-like"/>
    <property type="match status" value="1"/>
</dbReference>
<dbReference type="PANTHER" id="PTHR31111">
    <property type="entry name" value="BNAA05G37150D PROTEIN-RELATED"/>
    <property type="match status" value="1"/>
</dbReference>
<dbReference type="InterPro" id="IPR013187">
    <property type="entry name" value="F-box-assoc_dom_typ3"/>
</dbReference>
<dbReference type="GeneID" id="108855590"/>
<organism evidence="3 4">
    <name type="scientific">Raphanus sativus</name>
    <name type="common">Radish</name>
    <name type="synonym">Raphanus raphanistrum var. sativus</name>
    <dbReference type="NCBI Taxonomy" id="3726"/>
    <lineage>
        <taxon>Eukaryota</taxon>
        <taxon>Viridiplantae</taxon>
        <taxon>Streptophyta</taxon>
        <taxon>Embryophyta</taxon>
        <taxon>Tracheophyta</taxon>
        <taxon>Spermatophyta</taxon>
        <taxon>Magnoliopsida</taxon>
        <taxon>eudicotyledons</taxon>
        <taxon>Gunneridae</taxon>
        <taxon>Pentapetalae</taxon>
        <taxon>rosids</taxon>
        <taxon>malvids</taxon>
        <taxon>Brassicales</taxon>
        <taxon>Brassicaceae</taxon>
        <taxon>Brassiceae</taxon>
        <taxon>Raphanus</taxon>
    </lineage>
</organism>
<name>A0A6J0NLF9_RAPSA</name>
<gene>
    <name evidence="4" type="primary">LOC108855590</name>
</gene>
<dbReference type="PANTHER" id="PTHR31111:SF70">
    <property type="entry name" value="F-BOX DOMAIN-CONTAINING PROTEIN"/>
    <property type="match status" value="1"/>
</dbReference>
<evidence type="ECO:0000256" key="1">
    <source>
        <dbReference type="SAM" id="MobiDB-lite"/>
    </source>
</evidence>
<dbReference type="NCBIfam" id="TIGR01640">
    <property type="entry name" value="F_box_assoc_1"/>
    <property type="match status" value="1"/>
</dbReference>
<dbReference type="RefSeq" id="XP_018484946.2">
    <property type="nucleotide sequence ID" value="XM_018629444.2"/>
</dbReference>
<dbReference type="Proteomes" id="UP000504610">
    <property type="component" value="Chromosome 4"/>
</dbReference>
<dbReference type="InterPro" id="IPR017451">
    <property type="entry name" value="F-box-assoc_interact_dom"/>
</dbReference>
<feature type="region of interest" description="Disordered" evidence="1">
    <location>
        <begin position="1"/>
        <end position="33"/>
    </location>
</feature>
<dbReference type="SMART" id="SM00256">
    <property type="entry name" value="FBOX"/>
    <property type="match status" value="1"/>
</dbReference>
<feature type="domain" description="F-box" evidence="2">
    <location>
        <begin position="33"/>
        <end position="73"/>
    </location>
</feature>
<keyword evidence="3" id="KW-1185">Reference proteome</keyword>
<evidence type="ECO:0000313" key="3">
    <source>
        <dbReference type="Proteomes" id="UP000504610"/>
    </source>
</evidence>
<dbReference type="AlphaFoldDB" id="A0A6J0NLF9"/>
<dbReference type="OrthoDB" id="1024662at2759"/>
<reference evidence="3" key="1">
    <citation type="journal article" date="2019" name="Database">
        <title>The radish genome database (RadishGD): an integrated information resource for radish genomics.</title>
        <authorList>
            <person name="Yu H.J."/>
            <person name="Baek S."/>
            <person name="Lee Y.J."/>
            <person name="Cho A."/>
            <person name="Mun J.H."/>
        </authorList>
    </citation>
    <scope>NUCLEOTIDE SEQUENCE [LARGE SCALE GENOMIC DNA]</scope>
    <source>
        <strain evidence="3">cv. WK10039</strain>
    </source>
</reference>
<dbReference type="Pfam" id="PF08268">
    <property type="entry name" value="FBA_3"/>
    <property type="match status" value="1"/>
</dbReference>
<dbReference type="InterPro" id="IPR001810">
    <property type="entry name" value="F-box_dom"/>
</dbReference>
<sequence>MQPPRSNGGGAPTTYRGVTRSMTRRQQRNSPPLPEDLAMEIFSRLPPKSISRFRCASKLFSSMLRSQYFTDSFLTRSCARPQLLFACEDHGKFIFISSPQPENPEENSHVVASNPLACFPRSNGFYGCTNGFFCYEPDLFFKGLIKPVQVPVICNPSTGQSLTTPRLILKKRYGVKSYLGYEPMKKEFKMLWMKESFVSDKWISVEHQVLTLGTEKLTWRLVECCIPHVHSCKWICISGVLYYAARAVGSYENAMVVCFDLRSETFSSVKFGKKMPGSTTLVNYSGKLGLLMSGDSHDNVTRASTSLELWVLLDAAKDEWSNHVYVLPPSWEEVVVAETTMYIAGMVGTNEIVLSPRYQRVPYYVIYFNVERKTITQVGIQGLEAFQGKSFHTYLNYVENVKLL</sequence>